<dbReference type="InterPro" id="IPR008816">
    <property type="entry name" value="Gly_zipper_2TM_dom"/>
</dbReference>
<proteinExistence type="predicted"/>
<dbReference type="RefSeq" id="WP_046489058.1">
    <property type="nucleotide sequence ID" value="NZ_LN827929.1"/>
</dbReference>
<dbReference type="PANTHER" id="PTHR35603">
    <property type="match status" value="1"/>
</dbReference>
<name>A0A0D6EYB6_9PROT</name>
<feature type="chain" id="PRO_5002303643" description="Glycine zipper 2TM domain-containing protein" evidence="3">
    <location>
        <begin position="19"/>
        <end position="164"/>
    </location>
</feature>
<keyword evidence="6" id="KW-1185">Reference proteome</keyword>
<reference evidence="6" key="1">
    <citation type="submission" date="2014-12" db="EMBL/GenBank/DDBJ databases">
        <authorList>
            <person name="Salcher M.M."/>
        </authorList>
    </citation>
    <scope>NUCLEOTIDE SEQUENCE [LARGE SCALE GENOMIC DNA]</scope>
    <source>
        <strain evidence="6">MMS-10A-171</strain>
    </source>
</reference>
<comment type="subcellular location">
    <subcellularLocation>
        <location evidence="1">Membrane</location>
    </subcellularLocation>
</comment>
<sequence length="164" mass="17256">MKKIAIVLSLLTSTLGYAADFSDMATVKRVTPRYIEVNRPISSCQTTTAAAPPKEKGIAGAIIGGVAGGLLGSRVGKGSGKVAAGAVGAAVGAVVGDRMQNDDTTADTGNAERCTQRDNYQRVQEGYITVFSYNGHEFEEETETKYRVGQKVPVQVNAIVDQTN</sequence>
<feature type="signal peptide" evidence="3">
    <location>
        <begin position="1"/>
        <end position="18"/>
    </location>
</feature>
<dbReference type="Proteomes" id="UP000064007">
    <property type="component" value="Chromosome 1"/>
</dbReference>
<gene>
    <name evidence="5" type="ORF">BN1208_1368</name>
</gene>
<accession>A0A0D6EYB6</accession>
<evidence type="ECO:0000259" key="4">
    <source>
        <dbReference type="Pfam" id="PF05433"/>
    </source>
</evidence>
<dbReference type="KEGG" id="mbat:BN1208_1368"/>
<evidence type="ECO:0000313" key="5">
    <source>
        <dbReference type="EMBL" id="CEZ20248.1"/>
    </source>
</evidence>
<evidence type="ECO:0000313" key="6">
    <source>
        <dbReference type="Proteomes" id="UP000064007"/>
    </source>
</evidence>
<dbReference type="STRING" id="1581557.BN1208_1368"/>
<evidence type="ECO:0000256" key="3">
    <source>
        <dbReference type="SAM" id="SignalP"/>
    </source>
</evidence>
<keyword evidence="2" id="KW-0472">Membrane</keyword>
<evidence type="ECO:0000256" key="2">
    <source>
        <dbReference type="ARBA" id="ARBA00023136"/>
    </source>
</evidence>
<dbReference type="Pfam" id="PF05433">
    <property type="entry name" value="Rick_17kDa_Anti"/>
    <property type="match status" value="1"/>
</dbReference>
<organism evidence="5 6">
    <name type="scientific">Candidatus Methylopumilus planktonicus</name>
    <dbReference type="NCBI Taxonomy" id="1581557"/>
    <lineage>
        <taxon>Bacteria</taxon>
        <taxon>Pseudomonadati</taxon>
        <taxon>Pseudomonadota</taxon>
        <taxon>Betaproteobacteria</taxon>
        <taxon>Nitrosomonadales</taxon>
        <taxon>Methylophilaceae</taxon>
        <taxon>Candidatus Methylopumilus</taxon>
    </lineage>
</organism>
<protein>
    <recommendedName>
        <fullName evidence="4">Glycine zipper 2TM domain-containing protein</fullName>
    </recommendedName>
</protein>
<dbReference type="EMBL" id="LN827929">
    <property type="protein sequence ID" value="CEZ20248.1"/>
    <property type="molecule type" value="Genomic_DNA"/>
</dbReference>
<dbReference type="HOGENOM" id="CLU_094245_2_0_4"/>
<dbReference type="InterPro" id="IPR051407">
    <property type="entry name" value="Bact_OM_lipoprot/Surf_antigen"/>
</dbReference>
<dbReference type="PANTHER" id="PTHR35603:SF2">
    <property type="entry name" value="OUTER MEMBRANE LIPOPROTEIN"/>
    <property type="match status" value="1"/>
</dbReference>
<dbReference type="AlphaFoldDB" id="A0A0D6EYB6"/>
<feature type="domain" description="Glycine zipper 2TM" evidence="4">
    <location>
        <begin position="59"/>
        <end position="99"/>
    </location>
</feature>
<keyword evidence="3" id="KW-0732">Signal</keyword>
<dbReference type="GO" id="GO:0019867">
    <property type="term" value="C:outer membrane"/>
    <property type="evidence" value="ECO:0007669"/>
    <property type="project" value="InterPro"/>
</dbReference>
<evidence type="ECO:0000256" key="1">
    <source>
        <dbReference type="ARBA" id="ARBA00004370"/>
    </source>
</evidence>
<dbReference type="OrthoDB" id="8538700at2"/>